<evidence type="ECO:0000256" key="3">
    <source>
        <dbReference type="ARBA" id="ARBA00013714"/>
    </source>
</evidence>
<evidence type="ECO:0000256" key="11">
    <source>
        <dbReference type="ARBA" id="ARBA00024980"/>
    </source>
</evidence>
<feature type="region of interest" description="Disordered" evidence="13">
    <location>
        <begin position="75"/>
        <end position="144"/>
    </location>
</feature>
<proteinExistence type="predicted"/>
<feature type="region of interest" description="Disordered" evidence="13">
    <location>
        <begin position="204"/>
        <end position="281"/>
    </location>
</feature>
<evidence type="ECO:0000256" key="4">
    <source>
        <dbReference type="ARBA" id="ARBA00022448"/>
    </source>
</evidence>
<keyword evidence="4" id="KW-0813">Transport</keyword>
<protein>
    <recommendedName>
        <fullName evidence="3">Mitochondrial intermembrane space import and assembly protein 40</fullName>
    </recommendedName>
    <alternativeName>
        <fullName evidence="12">Mitochondrial import inner membrane translocase TIM40</fullName>
    </alternativeName>
</protein>
<keyword evidence="5" id="KW-0653">Protein transport</keyword>
<organism evidence="14 15">
    <name type="scientific">Extremus antarcticus</name>
    <dbReference type="NCBI Taxonomy" id="702011"/>
    <lineage>
        <taxon>Eukaryota</taxon>
        <taxon>Fungi</taxon>
        <taxon>Dikarya</taxon>
        <taxon>Ascomycota</taxon>
        <taxon>Pezizomycotina</taxon>
        <taxon>Dothideomycetes</taxon>
        <taxon>Dothideomycetidae</taxon>
        <taxon>Mycosphaerellales</taxon>
        <taxon>Extremaceae</taxon>
        <taxon>Extremus</taxon>
    </lineage>
</organism>
<evidence type="ECO:0000256" key="5">
    <source>
        <dbReference type="ARBA" id="ARBA00022927"/>
    </source>
</evidence>
<dbReference type="Proteomes" id="UP001271007">
    <property type="component" value="Unassembled WGS sequence"/>
</dbReference>
<dbReference type="InterPro" id="IPR039289">
    <property type="entry name" value="CHCHD4"/>
</dbReference>
<dbReference type="GO" id="GO:0015035">
    <property type="term" value="F:protein-disulfide reductase activity"/>
    <property type="evidence" value="ECO:0007669"/>
    <property type="project" value="InterPro"/>
</dbReference>
<dbReference type="GO" id="GO:0005758">
    <property type="term" value="C:mitochondrial intermembrane space"/>
    <property type="evidence" value="ECO:0007669"/>
    <property type="project" value="TreeGrafter"/>
</dbReference>
<dbReference type="AlphaFoldDB" id="A0AAJ0LVS9"/>
<keyword evidence="8" id="KW-0496">Mitochondrion</keyword>
<keyword evidence="15" id="KW-1185">Reference proteome</keyword>
<feature type="compositionally biased region" description="Acidic residues" evidence="13">
    <location>
        <begin position="207"/>
        <end position="219"/>
    </location>
</feature>
<accession>A0AAJ0LVS9</accession>
<feature type="compositionally biased region" description="Polar residues" evidence="13">
    <location>
        <begin position="261"/>
        <end position="281"/>
    </location>
</feature>
<keyword evidence="9" id="KW-1015">Disulfide bond</keyword>
<comment type="cofactor">
    <cofactor evidence="1">
        <name>Cu(2+)</name>
        <dbReference type="ChEBI" id="CHEBI:29036"/>
    </cofactor>
</comment>
<dbReference type="EMBL" id="JAWDJX010000004">
    <property type="protein sequence ID" value="KAK3057193.1"/>
    <property type="molecule type" value="Genomic_DNA"/>
</dbReference>
<evidence type="ECO:0000313" key="15">
    <source>
        <dbReference type="Proteomes" id="UP001271007"/>
    </source>
</evidence>
<keyword evidence="7" id="KW-0811">Translocation</keyword>
<evidence type="ECO:0000256" key="12">
    <source>
        <dbReference type="ARBA" id="ARBA00033150"/>
    </source>
</evidence>
<dbReference type="PANTHER" id="PTHR21622:SF0">
    <property type="entry name" value="COILED-COIL-HELIX-COILED-COIL-HELIX DOMAIN CONTAINING 4"/>
    <property type="match status" value="1"/>
</dbReference>
<sequence>MFKSVVRTATGPSLGRALPKARAARRFISTAPPDKQSRNWKSSATRWGLAGALVYYYNTASAFAEEPAYAIHAPPETSHEQETYPTVEAISEQRRSQPKPQSSSRANDTLSTSVAAAPDAETTAPGSPDALEEEASQQGAFNEETGEINWECPCLGGMAYGPCGDQFRSAFSCFVYSKDEPKGVDCIENFKAMQNCFREHPDIYGAELDDDEGSAEAGDEQGAIEARQPADGRPPPEGSDDGAAIEARKPADDGAPRSAESHSGQGPNTSRQQAVGSTPSP</sequence>
<keyword evidence="10" id="KW-0676">Redox-active center</keyword>
<evidence type="ECO:0000256" key="6">
    <source>
        <dbReference type="ARBA" id="ARBA00023002"/>
    </source>
</evidence>
<dbReference type="GO" id="GO:0045041">
    <property type="term" value="P:protein import into mitochondrial intermembrane space"/>
    <property type="evidence" value="ECO:0007669"/>
    <property type="project" value="InterPro"/>
</dbReference>
<dbReference type="Gene3D" id="1.10.287.2900">
    <property type="match status" value="1"/>
</dbReference>
<reference evidence="14" key="1">
    <citation type="submission" date="2023-04" db="EMBL/GenBank/DDBJ databases">
        <title>Black Yeasts Isolated from many extreme environments.</title>
        <authorList>
            <person name="Coleine C."/>
            <person name="Stajich J.E."/>
            <person name="Selbmann L."/>
        </authorList>
    </citation>
    <scope>NUCLEOTIDE SEQUENCE</scope>
    <source>
        <strain evidence="14">CCFEE 5312</strain>
    </source>
</reference>
<dbReference type="PROSITE" id="PS51808">
    <property type="entry name" value="CHCH"/>
    <property type="match status" value="1"/>
</dbReference>
<feature type="compositionally biased region" description="Basic and acidic residues" evidence="13">
    <location>
        <begin position="246"/>
        <end position="255"/>
    </location>
</feature>
<evidence type="ECO:0000256" key="2">
    <source>
        <dbReference type="ARBA" id="ARBA00004164"/>
    </source>
</evidence>
<comment type="subcellular location">
    <subcellularLocation>
        <location evidence="2">Mitochondrion inner membrane</location>
        <topology evidence="2">Single-pass type II membrane protein</topology>
        <orientation evidence="2">Intermembrane side</orientation>
    </subcellularLocation>
</comment>
<evidence type="ECO:0000256" key="9">
    <source>
        <dbReference type="ARBA" id="ARBA00023157"/>
    </source>
</evidence>
<dbReference type="PANTHER" id="PTHR21622">
    <property type="entry name" value="COILED-COIL-HELIX-COILED-COIL-HELIX DOMAIN CONTAINING 4"/>
    <property type="match status" value="1"/>
</dbReference>
<keyword evidence="6" id="KW-0560">Oxidoreductase</keyword>
<comment type="caution">
    <text evidence="14">The sequence shown here is derived from an EMBL/GenBank/DDBJ whole genome shotgun (WGS) entry which is preliminary data.</text>
</comment>
<evidence type="ECO:0000256" key="1">
    <source>
        <dbReference type="ARBA" id="ARBA00001973"/>
    </source>
</evidence>
<gene>
    <name evidence="14" type="primary">MIA40</name>
    <name evidence="14" type="ORF">LTR09_002232</name>
</gene>
<comment type="function">
    <text evidence="11">Required for the import and folding of small cysteine-containing proteins (small Tim) in the mitochondrial intermembrane space (IMS). Forms a redox cycle with ERV1 that involves a disulfide relay system. Precursor proteins to be imported into the IMS are translocated in their reduced form into the mitochondria. The oxidized form of MIA40 forms a transient intermolecular disulfide bridge with the reduced precursor protein, resulting in oxidation of the precursor protein that now contains an intramolecular disulfide bond and is able to undergo folding in the IMS.</text>
</comment>
<evidence type="ECO:0000256" key="8">
    <source>
        <dbReference type="ARBA" id="ARBA00023128"/>
    </source>
</evidence>
<name>A0AAJ0LVS9_9PEZI</name>
<evidence type="ECO:0000256" key="10">
    <source>
        <dbReference type="ARBA" id="ARBA00023284"/>
    </source>
</evidence>
<evidence type="ECO:0000313" key="14">
    <source>
        <dbReference type="EMBL" id="KAK3057193.1"/>
    </source>
</evidence>
<dbReference type="GO" id="GO:0005743">
    <property type="term" value="C:mitochondrial inner membrane"/>
    <property type="evidence" value="ECO:0007669"/>
    <property type="project" value="UniProtKB-SubCell"/>
</dbReference>
<evidence type="ECO:0000256" key="7">
    <source>
        <dbReference type="ARBA" id="ARBA00023010"/>
    </source>
</evidence>
<evidence type="ECO:0000256" key="13">
    <source>
        <dbReference type="SAM" id="MobiDB-lite"/>
    </source>
</evidence>